<dbReference type="SUPFAM" id="SSF103473">
    <property type="entry name" value="MFS general substrate transporter"/>
    <property type="match status" value="1"/>
</dbReference>
<dbReference type="EMBL" id="FOSH01000007">
    <property type="protein sequence ID" value="SFK25036.1"/>
    <property type="molecule type" value="Genomic_DNA"/>
</dbReference>
<evidence type="ECO:0000256" key="5">
    <source>
        <dbReference type="SAM" id="Phobius"/>
    </source>
</evidence>
<feature type="transmembrane region" description="Helical" evidence="5">
    <location>
        <begin position="230"/>
        <end position="248"/>
    </location>
</feature>
<keyword evidence="3 5" id="KW-1133">Transmembrane helix</keyword>
<dbReference type="PRINTS" id="PR01036">
    <property type="entry name" value="TCRTETB"/>
</dbReference>
<sequence length="475" mass="51222">MHIGPIEINRRIAIALLVAAAFFMETLDATVIATALPAIAKDFDIAAAHLSVGVSAYLVALTVFMPLSGWAADRFGARRIFSFAVLTFIGSSVLCALSTDLINFTAARVLQGFGGAMMVPVGRLVVLRDTPKNEIVKAVAILTWPALFGPVLGPFLGGWIATHWSWQWIFLINVPIGLLILVITHCLIKPRSNPVMQREPFDVLGFLMTGAGFGIFMAGVECLSAGRIGMAYSLSFIAVGIMLLALSVKHLLGSQYPLFSLKPLAIKTFRITAVGGSFFRIAVASVPFLLPLMFQLGFGMSAVDAGVLLLWLFVGNLCMKPATTWIMNTFGFRRVLITNGIMVSAGFAAMAMFTVNTPYWVMVLVLFISGLNRSMHFTALNTIGFADVGEQKMRDASTLFSVLQQMSRGIGIAFAALVLAFAMWFLHGTTMVDTGVEDFHLAFWIIATLALFSIADTLTLAKDAGSTILKSKPAA</sequence>
<feature type="transmembrane region" description="Helical" evidence="5">
    <location>
        <begin position="166"/>
        <end position="188"/>
    </location>
</feature>
<comment type="subcellular location">
    <subcellularLocation>
        <location evidence="1">Membrane</location>
        <topology evidence="1">Multi-pass membrane protein</topology>
    </subcellularLocation>
</comment>
<protein>
    <submittedName>
        <fullName evidence="7">Drug resistance transporter, EmrB/QacA subfamily</fullName>
    </submittedName>
</protein>
<dbReference type="PANTHER" id="PTHR23501">
    <property type="entry name" value="MAJOR FACILITATOR SUPERFAMILY"/>
    <property type="match status" value="1"/>
</dbReference>
<feature type="transmembrane region" description="Helical" evidence="5">
    <location>
        <begin position="269"/>
        <end position="290"/>
    </location>
</feature>
<feature type="transmembrane region" description="Helical" evidence="5">
    <location>
        <begin position="12"/>
        <end position="40"/>
    </location>
</feature>
<dbReference type="Pfam" id="PF07690">
    <property type="entry name" value="MFS_1"/>
    <property type="match status" value="1"/>
</dbReference>
<dbReference type="RefSeq" id="WP_091712970.1">
    <property type="nucleotide sequence ID" value="NZ_FOSH01000007.1"/>
</dbReference>
<evidence type="ECO:0000256" key="2">
    <source>
        <dbReference type="ARBA" id="ARBA00022692"/>
    </source>
</evidence>
<feature type="transmembrane region" description="Helical" evidence="5">
    <location>
        <begin position="46"/>
        <end position="68"/>
    </location>
</feature>
<dbReference type="GO" id="GO:0005886">
    <property type="term" value="C:plasma membrane"/>
    <property type="evidence" value="ECO:0007669"/>
    <property type="project" value="TreeGrafter"/>
</dbReference>
<evidence type="ECO:0000256" key="1">
    <source>
        <dbReference type="ARBA" id="ARBA00004141"/>
    </source>
</evidence>
<feature type="domain" description="Major facilitator superfamily (MFS) profile" evidence="6">
    <location>
        <begin position="14"/>
        <end position="465"/>
    </location>
</feature>
<evidence type="ECO:0000313" key="7">
    <source>
        <dbReference type="EMBL" id="SFK25036.1"/>
    </source>
</evidence>
<dbReference type="Gene3D" id="1.20.1250.20">
    <property type="entry name" value="MFS general substrate transporter like domains"/>
    <property type="match status" value="2"/>
</dbReference>
<keyword evidence="8" id="KW-1185">Reference proteome</keyword>
<proteinExistence type="predicted"/>
<dbReference type="InterPro" id="IPR020846">
    <property type="entry name" value="MFS_dom"/>
</dbReference>
<evidence type="ECO:0000256" key="4">
    <source>
        <dbReference type="ARBA" id="ARBA00023136"/>
    </source>
</evidence>
<feature type="transmembrane region" description="Helical" evidence="5">
    <location>
        <begin position="439"/>
        <end position="461"/>
    </location>
</feature>
<dbReference type="AlphaFoldDB" id="A0A1I3Y194"/>
<feature type="transmembrane region" description="Helical" evidence="5">
    <location>
        <begin position="409"/>
        <end position="427"/>
    </location>
</feature>
<dbReference type="InterPro" id="IPR036259">
    <property type="entry name" value="MFS_trans_sf"/>
</dbReference>
<feature type="transmembrane region" description="Helical" evidence="5">
    <location>
        <begin position="200"/>
        <end position="218"/>
    </location>
</feature>
<gene>
    <name evidence="7" type="ORF">SAMN04488079_10758</name>
</gene>
<dbReference type="InterPro" id="IPR011701">
    <property type="entry name" value="MFS"/>
</dbReference>
<evidence type="ECO:0000313" key="8">
    <source>
        <dbReference type="Proteomes" id="UP000198924"/>
    </source>
</evidence>
<name>A0A1I3Y194_9GAMM</name>
<dbReference type="GO" id="GO:0022857">
    <property type="term" value="F:transmembrane transporter activity"/>
    <property type="evidence" value="ECO:0007669"/>
    <property type="project" value="InterPro"/>
</dbReference>
<feature type="transmembrane region" description="Helical" evidence="5">
    <location>
        <begin position="80"/>
        <end position="99"/>
    </location>
</feature>
<accession>A0A1I3Y194</accession>
<dbReference type="OrthoDB" id="9812221at2"/>
<reference evidence="8" key="1">
    <citation type="submission" date="2016-10" db="EMBL/GenBank/DDBJ databases">
        <authorList>
            <person name="Varghese N."/>
            <person name="Submissions S."/>
        </authorList>
    </citation>
    <scope>NUCLEOTIDE SEQUENCE [LARGE SCALE GENOMIC DNA]</scope>
    <source>
        <strain evidence="8">DSM 11578</strain>
    </source>
</reference>
<feature type="transmembrane region" description="Helical" evidence="5">
    <location>
        <begin position="105"/>
        <end position="126"/>
    </location>
</feature>
<keyword evidence="2 5" id="KW-0812">Transmembrane</keyword>
<dbReference type="PROSITE" id="PS50850">
    <property type="entry name" value="MFS"/>
    <property type="match status" value="1"/>
</dbReference>
<keyword evidence="4 5" id="KW-0472">Membrane</keyword>
<evidence type="ECO:0000259" key="6">
    <source>
        <dbReference type="PROSITE" id="PS50850"/>
    </source>
</evidence>
<feature type="transmembrane region" description="Helical" evidence="5">
    <location>
        <begin position="138"/>
        <end position="160"/>
    </location>
</feature>
<dbReference type="Proteomes" id="UP000198924">
    <property type="component" value="Unassembled WGS sequence"/>
</dbReference>
<dbReference type="PANTHER" id="PTHR23501:SF1">
    <property type="entry name" value="TRANSPORT PROTEIN HSRA-RELATED"/>
    <property type="match status" value="1"/>
</dbReference>
<dbReference type="STRING" id="45496.SAMN04488079_10758"/>
<evidence type="ECO:0000256" key="3">
    <source>
        <dbReference type="ARBA" id="ARBA00022989"/>
    </source>
</evidence>
<organism evidence="7 8">
    <name type="scientific">Methylophaga sulfidovorans</name>
    <dbReference type="NCBI Taxonomy" id="45496"/>
    <lineage>
        <taxon>Bacteria</taxon>
        <taxon>Pseudomonadati</taxon>
        <taxon>Pseudomonadota</taxon>
        <taxon>Gammaproteobacteria</taxon>
        <taxon>Thiotrichales</taxon>
        <taxon>Piscirickettsiaceae</taxon>
        <taxon>Methylophaga</taxon>
    </lineage>
</organism>